<dbReference type="Pfam" id="PF00076">
    <property type="entry name" value="RRM_1"/>
    <property type="match status" value="1"/>
</dbReference>
<dbReference type="RefSeq" id="XP_026609804.1">
    <property type="nucleotide sequence ID" value="XM_026756200.1"/>
</dbReference>
<evidence type="ECO:0000259" key="3">
    <source>
        <dbReference type="PROSITE" id="PS50102"/>
    </source>
</evidence>
<proteinExistence type="predicted"/>
<dbReference type="AlphaFoldDB" id="A0A397G5P1"/>
<evidence type="ECO:0000313" key="5">
    <source>
        <dbReference type="Proteomes" id="UP000215305"/>
    </source>
</evidence>
<comment type="caution">
    <text evidence="4">The sequence shown here is derived from an EMBL/GenBank/DDBJ whole genome shotgun (WGS) entry which is preliminary data.</text>
</comment>
<dbReference type="InterPro" id="IPR012677">
    <property type="entry name" value="Nucleotide-bd_a/b_plait_sf"/>
</dbReference>
<evidence type="ECO:0000256" key="2">
    <source>
        <dbReference type="SAM" id="MobiDB-lite"/>
    </source>
</evidence>
<dbReference type="STRING" id="41047.A0A397G5P1"/>
<reference evidence="4" key="1">
    <citation type="submission" date="2018-08" db="EMBL/GenBank/DDBJ databases">
        <title>Draft genome sequence of azole-resistant Aspergillus thermomutatus (Neosartorya pseudofischeri) strain HMR AF 39, isolated from a human nasal aspirate.</title>
        <authorList>
            <person name="Parent-Michaud M."/>
            <person name="Dufresne P.J."/>
            <person name="Fournier E."/>
            <person name="Martineau C."/>
            <person name="Moreira S."/>
            <person name="Perkins V."/>
            <person name="De Repentigny L."/>
            <person name="Dufresne S.F."/>
        </authorList>
    </citation>
    <scope>NUCLEOTIDE SEQUENCE [LARGE SCALE GENOMIC DNA]</scope>
    <source>
        <strain evidence="4">HMR AF 39</strain>
    </source>
</reference>
<name>A0A397G5P1_ASPTH</name>
<dbReference type="GeneID" id="38124555"/>
<gene>
    <name evidence="4" type="ORF">CDV56_102581</name>
</gene>
<dbReference type="InterPro" id="IPR000504">
    <property type="entry name" value="RRM_dom"/>
</dbReference>
<keyword evidence="1" id="KW-0694">RNA-binding</keyword>
<organism evidence="4 5">
    <name type="scientific">Aspergillus thermomutatus</name>
    <name type="common">Neosartorya pseudofischeri</name>
    <dbReference type="NCBI Taxonomy" id="41047"/>
    <lineage>
        <taxon>Eukaryota</taxon>
        <taxon>Fungi</taxon>
        <taxon>Dikarya</taxon>
        <taxon>Ascomycota</taxon>
        <taxon>Pezizomycotina</taxon>
        <taxon>Eurotiomycetes</taxon>
        <taxon>Eurotiomycetidae</taxon>
        <taxon>Eurotiales</taxon>
        <taxon>Aspergillaceae</taxon>
        <taxon>Aspergillus</taxon>
        <taxon>Aspergillus subgen. Fumigati</taxon>
    </lineage>
</organism>
<dbReference type="Gene3D" id="3.30.70.330">
    <property type="match status" value="1"/>
</dbReference>
<keyword evidence="5" id="KW-1185">Reference proteome</keyword>
<dbReference type="Proteomes" id="UP000215305">
    <property type="component" value="Unassembled WGS sequence"/>
</dbReference>
<feature type="compositionally biased region" description="Basic and acidic residues" evidence="2">
    <location>
        <begin position="108"/>
        <end position="126"/>
    </location>
</feature>
<feature type="domain" description="RRM" evidence="3">
    <location>
        <begin position="1"/>
        <end position="48"/>
    </location>
</feature>
<evidence type="ECO:0000256" key="1">
    <source>
        <dbReference type="PROSITE-ProRule" id="PRU00176"/>
    </source>
</evidence>
<dbReference type="EMBL" id="NKHU02000414">
    <property type="protein sequence ID" value="RHZ43450.1"/>
    <property type="molecule type" value="Genomic_DNA"/>
</dbReference>
<dbReference type="GO" id="GO:0003723">
    <property type="term" value="F:RNA binding"/>
    <property type="evidence" value="ECO:0007669"/>
    <property type="project" value="UniProtKB-UniRule"/>
</dbReference>
<dbReference type="OrthoDB" id="439808at2759"/>
<feature type="region of interest" description="Disordered" evidence="2">
    <location>
        <begin position="78"/>
        <end position="144"/>
    </location>
</feature>
<protein>
    <recommendedName>
        <fullName evidence="3">RRM domain-containing protein</fullName>
    </recommendedName>
</protein>
<dbReference type="VEuPathDB" id="FungiDB:CDV56_102581"/>
<accession>A0A397G5P1</accession>
<dbReference type="SUPFAM" id="SSF54928">
    <property type="entry name" value="RNA-binding domain, RBD"/>
    <property type="match status" value="1"/>
</dbReference>
<evidence type="ECO:0000313" key="4">
    <source>
        <dbReference type="EMBL" id="RHZ43450.1"/>
    </source>
</evidence>
<dbReference type="PROSITE" id="PS50102">
    <property type="entry name" value="RRM"/>
    <property type="match status" value="1"/>
</dbReference>
<sequence length="144" mass="15504">MPVNPDTGRCKGFARVTFRTADEAKRAIALYNTAFFLGAKIRVKIDRSGYFPSAYTNGHGQGYGRGYAGREVYALANVPPAPSSNRLNSPEKKTVQAEGMTPALGPRTADRNSGREKERDRGRDRCQPLVVNGSGLGSKGALVT</sequence>
<dbReference type="InterPro" id="IPR035979">
    <property type="entry name" value="RBD_domain_sf"/>
</dbReference>